<dbReference type="RefSeq" id="WP_199020017.1">
    <property type="nucleotide sequence ID" value="NZ_JAELUP010000076.1"/>
</dbReference>
<proteinExistence type="predicted"/>
<keyword evidence="3" id="KW-1185">Reference proteome</keyword>
<protein>
    <submittedName>
        <fullName evidence="2">Uncharacterized protein</fullName>
    </submittedName>
</protein>
<organism evidence="2 3">
    <name type="scientific">Paenibacillus roseus</name>
    <dbReference type="NCBI Taxonomy" id="2798579"/>
    <lineage>
        <taxon>Bacteria</taxon>
        <taxon>Bacillati</taxon>
        <taxon>Bacillota</taxon>
        <taxon>Bacilli</taxon>
        <taxon>Bacillales</taxon>
        <taxon>Paenibacillaceae</taxon>
        <taxon>Paenibacillus</taxon>
    </lineage>
</organism>
<keyword evidence="1" id="KW-0732">Signal</keyword>
<accession>A0A934MPV2</accession>
<dbReference type="EMBL" id="JAELUP010000076">
    <property type="protein sequence ID" value="MBJ6362471.1"/>
    <property type="molecule type" value="Genomic_DNA"/>
</dbReference>
<evidence type="ECO:0000256" key="1">
    <source>
        <dbReference type="SAM" id="SignalP"/>
    </source>
</evidence>
<name>A0A934MPV2_9BACL</name>
<feature type="signal peptide" evidence="1">
    <location>
        <begin position="1"/>
        <end position="23"/>
    </location>
</feature>
<sequence length="296" mass="32866">MKIKTSILLSIILIFSVFSSASAEGNRNVDSREKNIKEIKEYIEKNVPSIIASLQELNVEDATLSNIEKTIETYYKENPAPSAANDPALSLAIIFPGEVKEMGDEYQHSTLNINDFLSTKKEIKNKEDNIITFKDNYGSIDVYISSLGEIFILETRQFDEPSQKQSIVQNVPLNTWNNTSTSTTTGIGYNALGFKLFTLTASGSFRYNGSDVQTLNSDGNWERHFWGSTLDISERALGASRTIHIGNYKYAEVYSRLYFEGGIGVRWAQFVLNSATVEVNVGSTVTGNLYGAAVTI</sequence>
<reference evidence="2" key="1">
    <citation type="submission" date="2020-12" db="EMBL/GenBank/DDBJ databases">
        <authorList>
            <person name="Huq M.A."/>
        </authorList>
    </citation>
    <scope>NUCLEOTIDE SEQUENCE</scope>
    <source>
        <strain evidence="2">MAHUQ-46</strain>
    </source>
</reference>
<dbReference type="Proteomes" id="UP000640274">
    <property type="component" value="Unassembled WGS sequence"/>
</dbReference>
<feature type="chain" id="PRO_5037646306" evidence="1">
    <location>
        <begin position="24"/>
        <end position="296"/>
    </location>
</feature>
<evidence type="ECO:0000313" key="2">
    <source>
        <dbReference type="EMBL" id="MBJ6362471.1"/>
    </source>
</evidence>
<evidence type="ECO:0000313" key="3">
    <source>
        <dbReference type="Proteomes" id="UP000640274"/>
    </source>
</evidence>
<dbReference type="AlphaFoldDB" id="A0A934MPV2"/>
<comment type="caution">
    <text evidence="2">The sequence shown here is derived from an EMBL/GenBank/DDBJ whole genome shotgun (WGS) entry which is preliminary data.</text>
</comment>
<gene>
    <name evidence="2" type="ORF">JFN88_14580</name>
</gene>